<dbReference type="eggNOG" id="ENOG50330B5">
    <property type="taxonomic scope" value="Bacteria"/>
</dbReference>
<proteinExistence type="predicted"/>
<gene>
    <name evidence="2" type="ordered locus">Tcur_1226</name>
</gene>
<dbReference type="InterPro" id="IPR025329">
    <property type="entry name" value="DUF4235"/>
</dbReference>
<reference evidence="2 3" key="1">
    <citation type="journal article" date="2011" name="Stand. Genomic Sci.">
        <title>Complete genome sequence of Thermomonospora curvata type strain (B9).</title>
        <authorList>
            <person name="Chertkov O."/>
            <person name="Sikorski J."/>
            <person name="Nolan M."/>
            <person name="Lapidus A."/>
            <person name="Lucas S."/>
            <person name="Del Rio T.G."/>
            <person name="Tice H."/>
            <person name="Cheng J.F."/>
            <person name="Goodwin L."/>
            <person name="Pitluck S."/>
            <person name="Liolios K."/>
            <person name="Ivanova N."/>
            <person name="Mavromatis K."/>
            <person name="Mikhailova N."/>
            <person name="Ovchinnikova G."/>
            <person name="Pati A."/>
            <person name="Chen A."/>
            <person name="Palaniappan K."/>
            <person name="Djao O.D."/>
            <person name="Land M."/>
            <person name="Hauser L."/>
            <person name="Chang Y.J."/>
            <person name="Jeffries C.D."/>
            <person name="Brettin T."/>
            <person name="Han C."/>
            <person name="Detter J.C."/>
            <person name="Rohde M."/>
            <person name="Goker M."/>
            <person name="Woyke T."/>
            <person name="Bristow J."/>
            <person name="Eisen J.A."/>
            <person name="Markowitz V."/>
            <person name="Hugenholtz P."/>
            <person name="Klenk H.P."/>
            <person name="Kyrpides N.C."/>
        </authorList>
    </citation>
    <scope>NUCLEOTIDE SEQUENCE [LARGE SCALE GENOMIC DNA]</scope>
    <source>
        <strain evidence="3">ATCC 19995 / DSM 43183 / JCM 3096 / KCTC 9072 / NBRC 15933 / NCIMB 10081 / Henssen B9</strain>
    </source>
</reference>
<accession>D1A9B3</accession>
<dbReference type="EMBL" id="CP001738">
    <property type="protein sequence ID" value="ACY96809.1"/>
    <property type="molecule type" value="Genomic_DNA"/>
</dbReference>
<dbReference type="Pfam" id="PF14019">
    <property type="entry name" value="DUF4235"/>
    <property type="match status" value="1"/>
</dbReference>
<dbReference type="Proteomes" id="UP000001918">
    <property type="component" value="Chromosome"/>
</dbReference>
<organism evidence="2 3">
    <name type="scientific">Thermomonospora curvata (strain ATCC 19995 / DSM 43183 / JCM 3096 / KCTC 9072 / NBRC 15933 / NCIMB 10081 / Henssen B9)</name>
    <dbReference type="NCBI Taxonomy" id="471852"/>
    <lineage>
        <taxon>Bacteria</taxon>
        <taxon>Bacillati</taxon>
        <taxon>Actinomycetota</taxon>
        <taxon>Actinomycetes</taxon>
        <taxon>Streptosporangiales</taxon>
        <taxon>Thermomonosporaceae</taxon>
        <taxon>Thermomonospora</taxon>
    </lineage>
</organism>
<dbReference type="HOGENOM" id="CLU_157972_0_0_11"/>
<feature type="compositionally biased region" description="Basic residues" evidence="1">
    <location>
        <begin position="65"/>
        <end position="74"/>
    </location>
</feature>
<dbReference type="KEGG" id="tcu:Tcur_1226"/>
<dbReference type="STRING" id="471852.Tcur_1226"/>
<keyword evidence="3" id="KW-1185">Reference proteome</keyword>
<protein>
    <recommendedName>
        <fullName evidence="4">Integral membrane protein</fullName>
    </recommendedName>
</protein>
<sequence>MYKVLSLITSVLGSVLAGMLFKRVWKLAAGEDRAPDAEDLSRGWIEVLAAAAVHGAITGMVKGATKRASAKSMRRAAERRREPAEVGP</sequence>
<evidence type="ECO:0008006" key="4">
    <source>
        <dbReference type="Google" id="ProtNLM"/>
    </source>
</evidence>
<feature type="compositionally biased region" description="Basic and acidic residues" evidence="1">
    <location>
        <begin position="75"/>
        <end position="88"/>
    </location>
</feature>
<evidence type="ECO:0000256" key="1">
    <source>
        <dbReference type="SAM" id="MobiDB-lite"/>
    </source>
</evidence>
<evidence type="ECO:0000313" key="2">
    <source>
        <dbReference type="EMBL" id="ACY96809.1"/>
    </source>
</evidence>
<feature type="region of interest" description="Disordered" evidence="1">
    <location>
        <begin position="65"/>
        <end position="88"/>
    </location>
</feature>
<dbReference type="RefSeq" id="WP_012851593.1">
    <property type="nucleotide sequence ID" value="NC_013510.1"/>
</dbReference>
<evidence type="ECO:0000313" key="3">
    <source>
        <dbReference type="Proteomes" id="UP000001918"/>
    </source>
</evidence>
<name>D1A9B3_THECD</name>
<dbReference type="OrthoDB" id="5244650at2"/>
<dbReference type="AlphaFoldDB" id="D1A9B3"/>